<reference evidence="2 3" key="1">
    <citation type="submission" date="2021-03" db="EMBL/GenBank/DDBJ databases">
        <title>Sequencing the genomes of 1000 actinobacteria strains.</title>
        <authorList>
            <person name="Klenk H.-P."/>
        </authorList>
    </citation>
    <scope>NUCLEOTIDE SEQUENCE [LARGE SCALE GENOMIC DNA]</scope>
    <source>
        <strain evidence="2 3">DSM 15797</strain>
    </source>
</reference>
<comment type="caution">
    <text evidence="2">The sequence shown here is derived from an EMBL/GenBank/DDBJ whole genome shotgun (WGS) entry which is preliminary data.</text>
</comment>
<sequence length="269" mass="28289">MPTFFLIIFLGAAGAYAIAHGKTALSTALLASAAALLLGVISAFRRPAHDSPVETAAVETSTGQRAATWFPIFRSSAILAALVVGLSVVVLVASVALSARLIFLHDYNPLFLIVLLGIALIGCGIFLMFRGLRMARIAATAQDPGVYLTRSRIVLYGSRGMHEIYWNDVSSIEAADPPRQQPLGKRGPAWILVTCKEDGKPGPPLPGPNKGLCGLLVQVHELAANPDALLRTLAHYLQHPEERAELGTDSALATVAGLGPDAQGRSAAA</sequence>
<gene>
    <name evidence="2" type="ORF">JOF47_003078</name>
</gene>
<feature type="transmembrane region" description="Helical" evidence="1">
    <location>
        <begin position="78"/>
        <end position="103"/>
    </location>
</feature>
<organism evidence="2 3">
    <name type="scientific">Paeniglutamicibacter kerguelensis</name>
    <dbReference type="NCBI Taxonomy" id="254788"/>
    <lineage>
        <taxon>Bacteria</taxon>
        <taxon>Bacillati</taxon>
        <taxon>Actinomycetota</taxon>
        <taxon>Actinomycetes</taxon>
        <taxon>Micrococcales</taxon>
        <taxon>Micrococcaceae</taxon>
        <taxon>Paeniglutamicibacter</taxon>
    </lineage>
</organism>
<dbReference type="EMBL" id="JAGIOF010000001">
    <property type="protein sequence ID" value="MBP2387567.1"/>
    <property type="molecule type" value="Genomic_DNA"/>
</dbReference>
<dbReference type="Proteomes" id="UP001296993">
    <property type="component" value="Unassembled WGS sequence"/>
</dbReference>
<evidence type="ECO:0000256" key="1">
    <source>
        <dbReference type="SAM" id="Phobius"/>
    </source>
</evidence>
<keyword evidence="1" id="KW-0812">Transmembrane</keyword>
<evidence type="ECO:0000313" key="2">
    <source>
        <dbReference type="EMBL" id="MBP2387567.1"/>
    </source>
</evidence>
<proteinExistence type="predicted"/>
<feature type="transmembrane region" description="Helical" evidence="1">
    <location>
        <begin position="27"/>
        <end position="44"/>
    </location>
</feature>
<name>A0ABS4XGH1_9MICC</name>
<evidence type="ECO:0000313" key="3">
    <source>
        <dbReference type="Proteomes" id="UP001296993"/>
    </source>
</evidence>
<protein>
    <submittedName>
        <fullName evidence="2">Multisubunit Na+/H+ antiporter MnhC subunit</fullName>
    </submittedName>
</protein>
<dbReference type="RefSeq" id="WP_209999908.1">
    <property type="nucleotide sequence ID" value="NZ_BAAAJY010000011.1"/>
</dbReference>
<feature type="transmembrane region" description="Helical" evidence="1">
    <location>
        <begin position="109"/>
        <end position="129"/>
    </location>
</feature>
<accession>A0ABS4XGH1</accession>
<keyword evidence="3" id="KW-1185">Reference proteome</keyword>
<keyword evidence="1" id="KW-1133">Transmembrane helix</keyword>
<keyword evidence="1" id="KW-0472">Membrane</keyword>